<comment type="similarity">
    <text evidence="1 4 7">Belongs to the aldehyde dehydrogenase family.</text>
</comment>
<dbReference type="FunFam" id="3.40.309.10:FF:000003">
    <property type="entry name" value="Aldehyde dehydrogenase"/>
    <property type="match status" value="1"/>
</dbReference>
<dbReference type="PANTHER" id="PTHR43570:SF20">
    <property type="entry name" value="ALDEHYDE DEHYDROGENASE ALDX-RELATED"/>
    <property type="match status" value="1"/>
</dbReference>
<proteinExistence type="inferred from homology"/>
<accession>A0A1I5UUQ4</accession>
<dbReference type="InterPro" id="IPR029510">
    <property type="entry name" value="Ald_DH_CS_GLU"/>
</dbReference>
<dbReference type="GO" id="GO:0004029">
    <property type="term" value="F:aldehyde dehydrogenase (NAD+) activity"/>
    <property type="evidence" value="ECO:0007669"/>
    <property type="project" value="TreeGrafter"/>
</dbReference>
<dbReference type="InterPro" id="IPR016163">
    <property type="entry name" value="Ald_DH_C"/>
</dbReference>
<dbReference type="GO" id="GO:0006081">
    <property type="term" value="P:aldehyde metabolic process"/>
    <property type="evidence" value="ECO:0007669"/>
    <property type="project" value="InterPro"/>
</dbReference>
<reference evidence="9 10" key="1">
    <citation type="submission" date="2016-10" db="EMBL/GenBank/DDBJ databases">
        <authorList>
            <person name="de Groot N.N."/>
        </authorList>
    </citation>
    <scope>NUCLEOTIDE SEQUENCE [LARGE SCALE GENOMIC DNA]</scope>
    <source>
        <strain evidence="10">E92,LMG 26720,CCM 7988</strain>
    </source>
</reference>
<evidence type="ECO:0000256" key="3">
    <source>
        <dbReference type="ARBA" id="ARBA00023027"/>
    </source>
</evidence>
<dbReference type="EMBL" id="FOXH01000008">
    <property type="protein sequence ID" value="SFP98985.1"/>
    <property type="molecule type" value="Genomic_DNA"/>
</dbReference>
<dbReference type="PANTHER" id="PTHR43570">
    <property type="entry name" value="ALDEHYDE DEHYDROGENASE"/>
    <property type="match status" value="1"/>
</dbReference>
<sequence length="476" mass="52923">MEETIVPKDLEQKIQHLFQLQKSNASNIARTPANERIQKLRKLLDYNSKNIEKIQEAIFLDFKKHPSEVIIGELMGVNGEIKHLIKNLRTWMRPHKVPTPLNMFGTSAYVKFEPKGQCLIISPWNYPFNLAIKPLAQAIAAGNTVILKPSELTPNTSALIKEMLSGLFPEDEIAVIEGDARVSTELLNLPFNHIFFTGSPQVGKIVMKAASRHLASVTLELGGKSPFIVDETADIKTAGEKLAWGKFINAGQTCIAPDYVLVHKNVKSKLISATVEATEKMFNPEAGGLEKTTDFSRIVNQRHFLRLKSLIEDALENGASLVYGGETNAGDNYISPTILTGTEKAGRIMQEEIFGPVLPIIEFEQNAEVIEKINAGEKPLALYIHSRKRSNIDYFINNTSSGGVVINDVLIHYAHKELPFGGVNNSGIGKSGGIWGFTEFSNQKAVLKQRLNLFKMIYPPYTPRVKKLLGFLLKYV</sequence>
<dbReference type="PROSITE" id="PS00687">
    <property type="entry name" value="ALDEHYDE_DEHYDR_GLU"/>
    <property type="match status" value="1"/>
</dbReference>
<dbReference type="GO" id="GO:0005737">
    <property type="term" value="C:cytoplasm"/>
    <property type="evidence" value="ECO:0007669"/>
    <property type="project" value="TreeGrafter"/>
</dbReference>
<gene>
    <name evidence="9" type="ORF">SAMN04515674_10867</name>
</gene>
<dbReference type="SUPFAM" id="SSF53720">
    <property type="entry name" value="ALDH-like"/>
    <property type="match status" value="1"/>
</dbReference>
<name>A0A1I5UUQ4_9BACT</name>
<dbReference type="OrthoDB" id="9762913at2"/>
<feature type="domain" description="Aldehyde dehydrogenase" evidence="8">
    <location>
        <begin position="11"/>
        <end position="446"/>
    </location>
</feature>
<evidence type="ECO:0000256" key="7">
    <source>
        <dbReference type="RuleBase" id="RU003345"/>
    </source>
</evidence>
<dbReference type="Gene3D" id="3.40.605.10">
    <property type="entry name" value="Aldehyde Dehydrogenase, Chain A, domain 1"/>
    <property type="match status" value="1"/>
</dbReference>
<keyword evidence="10" id="KW-1185">Reference proteome</keyword>
<protein>
    <recommendedName>
        <fullName evidence="4">Aldehyde dehydrogenase</fullName>
    </recommendedName>
</protein>
<evidence type="ECO:0000256" key="2">
    <source>
        <dbReference type="ARBA" id="ARBA00023002"/>
    </source>
</evidence>
<dbReference type="InterPro" id="IPR012394">
    <property type="entry name" value="Aldehyde_DH_NAD(P)"/>
</dbReference>
<dbReference type="InterPro" id="IPR016161">
    <property type="entry name" value="Ald_DH/histidinol_DH"/>
</dbReference>
<dbReference type="Gene3D" id="3.40.309.10">
    <property type="entry name" value="Aldehyde Dehydrogenase, Chain A, domain 2"/>
    <property type="match status" value="1"/>
</dbReference>
<evidence type="ECO:0000256" key="1">
    <source>
        <dbReference type="ARBA" id="ARBA00009986"/>
    </source>
</evidence>
<dbReference type="PIRSF" id="PIRSF036492">
    <property type="entry name" value="ALDH"/>
    <property type="match status" value="1"/>
</dbReference>
<evidence type="ECO:0000256" key="5">
    <source>
        <dbReference type="PIRSR" id="PIRSR036492-1"/>
    </source>
</evidence>
<dbReference type="InterPro" id="IPR016162">
    <property type="entry name" value="Ald_DH_N"/>
</dbReference>
<evidence type="ECO:0000256" key="6">
    <source>
        <dbReference type="PROSITE-ProRule" id="PRU10007"/>
    </source>
</evidence>
<dbReference type="FunFam" id="3.40.605.10:FF:000004">
    <property type="entry name" value="Aldehyde dehydrogenase"/>
    <property type="match status" value="1"/>
</dbReference>
<dbReference type="AlphaFoldDB" id="A0A1I5UUQ4"/>
<dbReference type="RefSeq" id="WP_092017912.1">
    <property type="nucleotide sequence ID" value="NZ_FOXH01000008.1"/>
</dbReference>
<evidence type="ECO:0000313" key="10">
    <source>
        <dbReference type="Proteomes" id="UP000199306"/>
    </source>
</evidence>
<dbReference type="InterPro" id="IPR015590">
    <property type="entry name" value="Aldehyde_DH_dom"/>
</dbReference>
<dbReference type="STRING" id="1079859.SAMN04515674_10867"/>
<dbReference type="PROSITE" id="PS00070">
    <property type="entry name" value="ALDEHYDE_DEHYDR_CYS"/>
    <property type="match status" value="1"/>
</dbReference>
<dbReference type="CDD" id="cd07134">
    <property type="entry name" value="ALDH_AlkH-like"/>
    <property type="match status" value="1"/>
</dbReference>
<organism evidence="9 10">
    <name type="scientific">Pseudarcicella hirudinis</name>
    <dbReference type="NCBI Taxonomy" id="1079859"/>
    <lineage>
        <taxon>Bacteria</taxon>
        <taxon>Pseudomonadati</taxon>
        <taxon>Bacteroidota</taxon>
        <taxon>Cytophagia</taxon>
        <taxon>Cytophagales</taxon>
        <taxon>Flectobacillaceae</taxon>
        <taxon>Pseudarcicella</taxon>
    </lineage>
</organism>
<keyword evidence="2 4" id="KW-0560">Oxidoreductase</keyword>
<keyword evidence="3" id="KW-0520">NAD</keyword>
<feature type="active site" evidence="5 6">
    <location>
        <position position="220"/>
    </location>
</feature>
<dbReference type="Proteomes" id="UP000199306">
    <property type="component" value="Unassembled WGS sequence"/>
</dbReference>
<evidence type="ECO:0000313" key="9">
    <source>
        <dbReference type="EMBL" id="SFP98985.1"/>
    </source>
</evidence>
<dbReference type="Pfam" id="PF00171">
    <property type="entry name" value="Aldedh"/>
    <property type="match status" value="1"/>
</dbReference>
<feature type="active site" evidence="5">
    <location>
        <position position="254"/>
    </location>
</feature>
<evidence type="ECO:0000259" key="8">
    <source>
        <dbReference type="Pfam" id="PF00171"/>
    </source>
</evidence>
<evidence type="ECO:0000256" key="4">
    <source>
        <dbReference type="PIRNR" id="PIRNR036492"/>
    </source>
</evidence>
<dbReference type="InterPro" id="IPR016160">
    <property type="entry name" value="Ald_DH_CS_CYS"/>
</dbReference>